<evidence type="ECO:0000313" key="2">
    <source>
        <dbReference type="EMBL" id="GAI48578.1"/>
    </source>
</evidence>
<name>X1NYA4_9ZZZZ</name>
<dbReference type="AlphaFoldDB" id="X1NYA4"/>
<dbReference type="InterPro" id="IPR007160">
    <property type="entry name" value="DUF362"/>
</dbReference>
<feature type="domain" description="DUF362" evidence="1">
    <location>
        <begin position="36"/>
        <end position="81"/>
    </location>
</feature>
<accession>X1NYA4</accession>
<dbReference type="Pfam" id="PF04015">
    <property type="entry name" value="DUF362"/>
    <property type="match status" value="1"/>
</dbReference>
<protein>
    <recommendedName>
        <fullName evidence="1">DUF362 domain-containing protein</fullName>
    </recommendedName>
</protein>
<proteinExistence type="predicted"/>
<evidence type="ECO:0000259" key="1">
    <source>
        <dbReference type="Pfam" id="PF04015"/>
    </source>
</evidence>
<reference evidence="2" key="1">
    <citation type="journal article" date="2014" name="Front. Microbiol.">
        <title>High frequency of phylogenetically diverse reductive dehalogenase-homologous genes in deep subseafloor sedimentary metagenomes.</title>
        <authorList>
            <person name="Kawai M."/>
            <person name="Futagami T."/>
            <person name="Toyoda A."/>
            <person name="Takaki Y."/>
            <person name="Nishi S."/>
            <person name="Hori S."/>
            <person name="Arai W."/>
            <person name="Tsubouchi T."/>
            <person name="Morono Y."/>
            <person name="Uchiyama I."/>
            <person name="Ito T."/>
            <person name="Fujiyama A."/>
            <person name="Inagaki F."/>
            <person name="Takami H."/>
        </authorList>
    </citation>
    <scope>NUCLEOTIDE SEQUENCE</scope>
    <source>
        <strain evidence="2">Expedition CK06-06</strain>
    </source>
</reference>
<sequence length="88" mass="9676">MLTKVGLVKGEDRFMNVFQALVNAGEEVRQKIQGKVLIKVNTVMKGAPLANTHPEALRGVLEFLKTLSPDQVLVGEASGNPIERFREC</sequence>
<organism evidence="2">
    <name type="scientific">marine sediment metagenome</name>
    <dbReference type="NCBI Taxonomy" id="412755"/>
    <lineage>
        <taxon>unclassified sequences</taxon>
        <taxon>metagenomes</taxon>
        <taxon>ecological metagenomes</taxon>
    </lineage>
</organism>
<comment type="caution">
    <text evidence="2">The sequence shown here is derived from an EMBL/GenBank/DDBJ whole genome shotgun (WGS) entry which is preliminary data.</text>
</comment>
<gene>
    <name evidence="2" type="ORF">S06H3_62468</name>
</gene>
<dbReference type="EMBL" id="BARV01041201">
    <property type="protein sequence ID" value="GAI48578.1"/>
    <property type="molecule type" value="Genomic_DNA"/>
</dbReference>